<dbReference type="Pfam" id="PF00571">
    <property type="entry name" value="CBS"/>
    <property type="match status" value="2"/>
</dbReference>
<dbReference type="Proteomes" id="UP001279553">
    <property type="component" value="Unassembled WGS sequence"/>
</dbReference>
<comment type="caution">
    <text evidence="5">The sequence shown here is derived from an EMBL/GenBank/DDBJ whole genome shotgun (WGS) entry which is preliminary data.</text>
</comment>
<evidence type="ECO:0000259" key="4">
    <source>
        <dbReference type="PROSITE" id="PS51371"/>
    </source>
</evidence>
<dbReference type="SMART" id="SM00116">
    <property type="entry name" value="CBS"/>
    <property type="match status" value="2"/>
</dbReference>
<dbReference type="PROSITE" id="PS51371">
    <property type="entry name" value="CBS"/>
    <property type="match status" value="2"/>
</dbReference>
<dbReference type="InterPro" id="IPR007055">
    <property type="entry name" value="BON_dom"/>
</dbReference>
<dbReference type="AlphaFoldDB" id="A0AAW9DYD4"/>
<feature type="domain" description="CBS" evidence="4">
    <location>
        <begin position="7"/>
        <end position="64"/>
    </location>
</feature>
<dbReference type="PANTHER" id="PTHR43080">
    <property type="entry name" value="CBS DOMAIN-CONTAINING PROTEIN CBSX3, MITOCHONDRIAL"/>
    <property type="match status" value="1"/>
</dbReference>
<dbReference type="RefSeq" id="WP_319615863.1">
    <property type="nucleotide sequence ID" value="NZ_JAWXYB010000018.1"/>
</dbReference>
<dbReference type="InterPro" id="IPR014004">
    <property type="entry name" value="Transpt-assoc_nodulatn_dom_bac"/>
</dbReference>
<dbReference type="PIRSF" id="PIRSF036990">
    <property type="entry name" value="UCP036990_CBS_BON"/>
    <property type="match status" value="1"/>
</dbReference>
<evidence type="ECO:0000259" key="3">
    <source>
        <dbReference type="PROSITE" id="PS50914"/>
    </source>
</evidence>
<dbReference type="PROSITE" id="PS50914">
    <property type="entry name" value="BON"/>
    <property type="match status" value="1"/>
</dbReference>
<dbReference type="InterPro" id="IPR051257">
    <property type="entry name" value="Diverse_CBS-Domain"/>
</dbReference>
<dbReference type="SUPFAM" id="SSF54631">
    <property type="entry name" value="CBS-domain pair"/>
    <property type="match status" value="1"/>
</dbReference>
<feature type="domain" description="BON" evidence="3">
    <location>
        <begin position="155"/>
        <end position="223"/>
    </location>
</feature>
<dbReference type="EMBL" id="JAWXYB010000018">
    <property type="protein sequence ID" value="MDX5933012.1"/>
    <property type="molecule type" value="Genomic_DNA"/>
</dbReference>
<protein>
    <submittedName>
        <fullName evidence="5">CBS domain-containing protein</fullName>
    </submittedName>
</protein>
<dbReference type="InterPro" id="IPR046342">
    <property type="entry name" value="CBS_dom_sf"/>
</dbReference>
<name>A0AAW9DYD4_ACIAO</name>
<keyword evidence="1 2" id="KW-0129">CBS domain</keyword>
<dbReference type="SMART" id="SM00749">
    <property type="entry name" value="BON"/>
    <property type="match status" value="1"/>
</dbReference>
<evidence type="ECO:0000256" key="1">
    <source>
        <dbReference type="ARBA" id="ARBA00023122"/>
    </source>
</evidence>
<evidence type="ECO:0000313" key="6">
    <source>
        <dbReference type="Proteomes" id="UP001279553"/>
    </source>
</evidence>
<dbReference type="InterPro" id="IPR000644">
    <property type="entry name" value="CBS_dom"/>
</dbReference>
<feature type="domain" description="CBS" evidence="4">
    <location>
        <begin position="93"/>
        <end position="149"/>
    </location>
</feature>
<proteinExistence type="predicted"/>
<sequence length="233" mass="24713">MRVKDIMTVGPLTVSPDATIADAANMMLAHSLSALAVVDRDMVLLGIVSDGDLLHRPELETAPEIGWWRSVLSPAASARAFTKTRGPRVGEVMTEIVTTVAPDTSLTEAVDLMEVLGIEQLPVVHDGILSGMLSRRDVLSALVNRIGTVRDMTLPDDLIASQIRASIDQSKWTHPGNIVIKVEAGVVHLGGTVSSDAERKALHVIAENTTGVVSVGDNLELINPVAGFAYGIV</sequence>
<evidence type="ECO:0000256" key="2">
    <source>
        <dbReference type="PROSITE-ProRule" id="PRU00703"/>
    </source>
</evidence>
<dbReference type="InterPro" id="IPR017080">
    <property type="entry name" value="UCP036990_CBS_BON"/>
</dbReference>
<evidence type="ECO:0000313" key="5">
    <source>
        <dbReference type="EMBL" id="MDX5933012.1"/>
    </source>
</evidence>
<reference evidence="5 6" key="1">
    <citation type="submission" date="2023-11" db="EMBL/GenBank/DDBJ databases">
        <title>MicrobeMod: A computational toolkit for identifying prokaryotic methylation and restriction-modification with nanopore sequencing.</title>
        <authorList>
            <person name="Crits-Christoph A."/>
            <person name="Kang S.C."/>
            <person name="Lee H."/>
            <person name="Ostrov N."/>
        </authorList>
    </citation>
    <scope>NUCLEOTIDE SEQUENCE [LARGE SCALE GENOMIC DNA]</scope>
    <source>
        <strain evidence="5 6">DSMZ 700</strain>
    </source>
</reference>
<gene>
    <name evidence="5" type="ORF">SIL87_19855</name>
</gene>
<dbReference type="PANTHER" id="PTHR43080:SF26">
    <property type="entry name" value="REGULATORY PROTEIN"/>
    <property type="match status" value="1"/>
</dbReference>
<dbReference type="Gene3D" id="3.30.1340.30">
    <property type="match status" value="1"/>
</dbReference>
<organism evidence="5 6">
    <name type="scientific">Acidiphilium acidophilum</name>
    <name type="common">Thiobacillus acidophilus</name>
    <dbReference type="NCBI Taxonomy" id="76588"/>
    <lineage>
        <taxon>Bacteria</taxon>
        <taxon>Pseudomonadati</taxon>
        <taxon>Pseudomonadota</taxon>
        <taxon>Alphaproteobacteria</taxon>
        <taxon>Acetobacterales</taxon>
        <taxon>Acidocellaceae</taxon>
        <taxon>Acidiphilium</taxon>
    </lineage>
</organism>
<dbReference type="Pfam" id="PF04972">
    <property type="entry name" value="BON"/>
    <property type="match status" value="1"/>
</dbReference>
<dbReference type="Gene3D" id="3.10.580.10">
    <property type="entry name" value="CBS-domain"/>
    <property type="match status" value="1"/>
</dbReference>
<dbReference type="CDD" id="cd04586">
    <property type="entry name" value="CBS_pair_BON_assoc"/>
    <property type="match status" value="1"/>
</dbReference>
<keyword evidence="6" id="KW-1185">Reference proteome</keyword>
<accession>A0AAW9DYD4</accession>